<protein>
    <submittedName>
        <fullName evidence="2">Gliding motility protein</fullName>
    </submittedName>
</protein>
<evidence type="ECO:0000313" key="2">
    <source>
        <dbReference type="EMBL" id="KGQ21430.1"/>
    </source>
</evidence>
<dbReference type="Pfam" id="PF03259">
    <property type="entry name" value="Robl_LC7"/>
    <property type="match status" value="1"/>
</dbReference>
<feature type="domain" description="Roadblock/LAMTOR2" evidence="1">
    <location>
        <begin position="17"/>
        <end position="109"/>
    </location>
</feature>
<dbReference type="GO" id="GO:0060090">
    <property type="term" value="F:molecular adaptor activity"/>
    <property type="evidence" value="ECO:0007669"/>
    <property type="project" value="InterPro"/>
</dbReference>
<dbReference type="Proteomes" id="UP000030364">
    <property type="component" value="Unassembled WGS sequence"/>
</dbReference>
<accession>A0A0A2WSY9</accession>
<dbReference type="PANTHER" id="PTHR13323">
    <property type="entry name" value="LATE ENDOSOMAL/LYSOSOMAL MP1 INTERACTING PROTEIN"/>
    <property type="match status" value="1"/>
</dbReference>
<sequence length="163" mass="17514">MVEPALVLYGATYEKALEALDELLRESGARYALLVDKKGFVLAHKEALWAPKPPALDSLATLVAGNAAATQALAKLLGEARFNELLHQGERVGLYVDEVGEHALLVLVFDENAPLGRVKLYGKRAAQALAELTKDALTSPSKLGLDTEYREGASALLDELFGN</sequence>
<dbReference type="PATRIC" id="fig|276.5.peg.1766"/>
<keyword evidence="3" id="KW-1185">Reference proteome</keyword>
<dbReference type="OrthoDB" id="25661at2"/>
<organism evidence="2 3">
    <name type="scientific">Thermus filiformis</name>
    <dbReference type="NCBI Taxonomy" id="276"/>
    <lineage>
        <taxon>Bacteria</taxon>
        <taxon>Thermotogati</taxon>
        <taxon>Deinococcota</taxon>
        <taxon>Deinococci</taxon>
        <taxon>Thermales</taxon>
        <taxon>Thermaceae</taxon>
        <taxon>Thermus</taxon>
    </lineage>
</organism>
<dbReference type="InterPro" id="IPR037587">
    <property type="entry name" value="LAMTOR2-like"/>
</dbReference>
<dbReference type="GO" id="GO:0032008">
    <property type="term" value="P:positive regulation of TOR signaling"/>
    <property type="evidence" value="ECO:0007669"/>
    <property type="project" value="InterPro"/>
</dbReference>
<name>A0A0A2WSY9_THEFI</name>
<dbReference type="GO" id="GO:0005085">
    <property type="term" value="F:guanyl-nucleotide exchange factor activity"/>
    <property type="evidence" value="ECO:0007669"/>
    <property type="project" value="InterPro"/>
</dbReference>
<evidence type="ECO:0000259" key="1">
    <source>
        <dbReference type="SMART" id="SM00960"/>
    </source>
</evidence>
<comment type="caution">
    <text evidence="2">The sequence shown here is derived from an EMBL/GenBank/DDBJ whole genome shotgun (WGS) entry which is preliminary data.</text>
</comment>
<dbReference type="EMBL" id="JPSL02000037">
    <property type="protein sequence ID" value="KGQ21430.1"/>
    <property type="molecule type" value="Genomic_DNA"/>
</dbReference>
<proteinExistence type="predicted"/>
<reference evidence="2 3" key="1">
    <citation type="journal article" date="2015" name="Genome Announc.">
        <title>Draft Genome Sequence of the Thermophile Thermus filiformis ATCC 43280, Producer of Carotenoid-(Di)glucoside-Branched Fatty Acid (Di)esters and Source of Hyperthermostable Enzymes of Biotechnological Interest.</title>
        <authorList>
            <person name="Mandelli F."/>
            <person name="Oliveira Ramires B."/>
            <person name="Couger M.B."/>
            <person name="Paixao D.A."/>
            <person name="Camilo C.M."/>
            <person name="Polikarpov I."/>
            <person name="Prade R."/>
            <person name="Riano-Pachon D.M."/>
            <person name="Squina F.M."/>
        </authorList>
    </citation>
    <scope>NUCLEOTIDE SEQUENCE [LARGE SCALE GENOMIC DNA]</scope>
    <source>
        <strain evidence="2 3">ATCC 43280</strain>
    </source>
</reference>
<dbReference type="SMART" id="SM00960">
    <property type="entry name" value="Robl_LC7"/>
    <property type="match status" value="1"/>
</dbReference>
<dbReference type="SUPFAM" id="SSF103196">
    <property type="entry name" value="Roadblock/LC7 domain"/>
    <property type="match status" value="1"/>
</dbReference>
<evidence type="ECO:0000313" key="3">
    <source>
        <dbReference type="Proteomes" id="UP000030364"/>
    </source>
</evidence>
<gene>
    <name evidence="2" type="ORF">THFILI_02735</name>
</gene>
<dbReference type="RefSeq" id="WP_038065981.1">
    <property type="nucleotide sequence ID" value="NZ_JPSL02000037.1"/>
</dbReference>
<dbReference type="STRING" id="276.THFILI_02735"/>
<dbReference type="InterPro" id="IPR004942">
    <property type="entry name" value="Roadblock/LAMTOR2_dom"/>
</dbReference>
<dbReference type="Gene3D" id="3.30.450.30">
    <property type="entry name" value="Dynein light chain 2a, cytoplasmic"/>
    <property type="match status" value="1"/>
</dbReference>
<dbReference type="AlphaFoldDB" id="A0A0A2WSY9"/>